<reference evidence="2" key="1">
    <citation type="submission" date="2023-06" db="EMBL/GenBank/DDBJ databases">
        <authorList>
            <consortium name="Lawrence Berkeley National Laboratory"/>
            <person name="Ahrendt S."/>
            <person name="Sahu N."/>
            <person name="Indic B."/>
            <person name="Wong-Bajracharya J."/>
            <person name="Merenyi Z."/>
            <person name="Ke H.-M."/>
            <person name="Monk M."/>
            <person name="Kocsube S."/>
            <person name="Drula E."/>
            <person name="Lipzen A."/>
            <person name="Balint B."/>
            <person name="Henrissat B."/>
            <person name="Andreopoulos B."/>
            <person name="Martin F.M."/>
            <person name="Harder C.B."/>
            <person name="Rigling D."/>
            <person name="Ford K.L."/>
            <person name="Foster G.D."/>
            <person name="Pangilinan J."/>
            <person name="Papanicolaou A."/>
            <person name="Barry K."/>
            <person name="LaButti K."/>
            <person name="Viragh M."/>
            <person name="Koriabine M."/>
            <person name="Yan M."/>
            <person name="Riley R."/>
            <person name="Champramary S."/>
            <person name="Plett K.L."/>
            <person name="Tsai I.J."/>
            <person name="Slot J."/>
            <person name="Sipos G."/>
            <person name="Plett J."/>
            <person name="Nagy L.G."/>
            <person name="Grigoriev I.V."/>
        </authorList>
    </citation>
    <scope>NUCLEOTIDE SEQUENCE</scope>
    <source>
        <strain evidence="2">CCBAS 213</strain>
    </source>
</reference>
<comment type="caution">
    <text evidence="2">The sequence shown here is derived from an EMBL/GenBank/DDBJ whole genome shotgun (WGS) entry which is preliminary data.</text>
</comment>
<keyword evidence="1" id="KW-0812">Transmembrane</keyword>
<dbReference type="RefSeq" id="XP_060324940.1">
    <property type="nucleotide sequence ID" value="XM_060474476.1"/>
</dbReference>
<evidence type="ECO:0000313" key="3">
    <source>
        <dbReference type="Proteomes" id="UP001175211"/>
    </source>
</evidence>
<proteinExistence type="predicted"/>
<keyword evidence="1" id="KW-0472">Membrane</keyword>
<protein>
    <submittedName>
        <fullName evidence="2">Uncharacterized protein</fullName>
    </submittedName>
</protein>
<accession>A0AA39MRW1</accession>
<keyword evidence="1" id="KW-1133">Transmembrane helix</keyword>
<feature type="transmembrane region" description="Helical" evidence="1">
    <location>
        <begin position="15"/>
        <end position="33"/>
    </location>
</feature>
<keyword evidence="3" id="KW-1185">Reference proteome</keyword>
<name>A0AA39MRW1_ARMTA</name>
<sequence>MSPATATKRKQGPKSIGSCLCFTSFFLYALYICRAYRSKSSRTRCFASCNKHSAYQAFVLLAFTSRRYISFRRVAVTVLFSAFTGALHILRNERCGHRPQLRPRAESNYHSFCSFRPRIRFSIVSCSPLINSATRPICFSWSCSRCWSPVCRVSSHNNVATVSIVYIYEKALARYAYILSALLYCAKGS</sequence>
<organism evidence="2 3">
    <name type="scientific">Armillaria tabescens</name>
    <name type="common">Ringless honey mushroom</name>
    <name type="synonym">Agaricus tabescens</name>
    <dbReference type="NCBI Taxonomy" id="1929756"/>
    <lineage>
        <taxon>Eukaryota</taxon>
        <taxon>Fungi</taxon>
        <taxon>Dikarya</taxon>
        <taxon>Basidiomycota</taxon>
        <taxon>Agaricomycotina</taxon>
        <taxon>Agaricomycetes</taxon>
        <taxon>Agaricomycetidae</taxon>
        <taxon>Agaricales</taxon>
        <taxon>Marasmiineae</taxon>
        <taxon>Physalacriaceae</taxon>
        <taxon>Desarmillaria</taxon>
    </lineage>
</organism>
<gene>
    <name evidence="2" type="ORF">EV420DRAFT_1575780</name>
</gene>
<feature type="transmembrane region" description="Helical" evidence="1">
    <location>
        <begin position="74"/>
        <end position="90"/>
    </location>
</feature>
<dbReference type="AlphaFoldDB" id="A0AA39MRW1"/>
<evidence type="ECO:0000313" key="2">
    <source>
        <dbReference type="EMBL" id="KAK0443973.1"/>
    </source>
</evidence>
<dbReference type="EMBL" id="JAUEPS010000056">
    <property type="protein sequence ID" value="KAK0443973.1"/>
    <property type="molecule type" value="Genomic_DNA"/>
</dbReference>
<dbReference type="Proteomes" id="UP001175211">
    <property type="component" value="Unassembled WGS sequence"/>
</dbReference>
<evidence type="ECO:0000256" key="1">
    <source>
        <dbReference type="SAM" id="Phobius"/>
    </source>
</evidence>
<dbReference type="GeneID" id="85358024"/>